<dbReference type="PRINTS" id="PR01713">
    <property type="entry name" value="NUCEPIMERASE"/>
</dbReference>
<dbReference type="EMBL" id="CP027062">
    <property type="protein sequence ID" value="AVI51391.1"/>
    <property type="molecule type" value="Genomic_DNA"/>
</dbReference>
<name>A0A2S0HXI1_9FLAO</name>
<evidence type="ECO:0000313" key="3">
    <source>
        <dbReference type="EMBL" id="AVI51391.1"/>
    </source>
</evidence>
<protein>
    <submittedName>
        <fullName evidence="3">3-beta hydroxysteroid dehydrogenase</fullName>
    </submittedName>
</protein>
<sequence>MRILVTGAAGFIGSHTSERLSDMGHEVLGVDNFSDYYDVKLKELNARTLSEKGIEIKKIDLCIDDLSSLFEDQIDYIFHFAAQPGIAVSSTFNDYISNNFIATQRLLDAIERLDDKPFFVNIATSSIYGLQATMTEVEAPMPASWYGVTKLAAEQLVLAYSRRGLLQSTSLRLYSVYGPRERPDKLYTRLIDCGLNDKAFPLYDGSERHLRSFTYVQDIVDGIVSVIGREEVTNGEIFNLGTEEENSTATGIATVEKILQKKIKIDHKPARPGDQSRTKANIYKARKLLQYDPGTSLEDGLREQVAWFKENFK</sequence>
<evidence type="ECO:0000259" key="2">
    <source>
        <dbReference type="Pfam" id="PF01370"/>
    </source>
</evidence>
<dbReference type="OrthoDB" id="9801785at2"/>
<dbReference type="InterPro" id="IPR036291">
    <property type="entry name" value="NAD(P)-bd_dom_sf"/>
</dbReference>
<dbReference type="KEGG" id="aue:C5O00_09490"/>
<keyword evidence="4" id="KW-1185">Reference proteome</keyword>
<dbReference type="PANTHER" id="PTHR43000">
    <property type="entry name" value="DTDP-D-GLUCOSE 4,6-DEHYDRATASE-RELATED"/>
    <property type="match status" value="1"/>
</dbReference>
<organism evidence="3 4">
    <name type="scientific">Pukyongia salina</name>
    <dbReference type="NCBI Taxonomy" id="2094025"/>
    <lineage>
        <taxon>Bacteria</taxon>
        <taxon>Pseudomonadati</taxon>
        <taxon>Bacteroidota</taxon>
        <taxon>Flavobacteriia</taxon>
        <taxon>Flavobacteriales</taxon>
        <taxon>Flavobacteriaceae</taxon>
        <taxon>Pukyongia</taxon>
    </lineage>
</organism>
<feature type="domain" description="NAD-dependent epimerase/dehydratase" evidence="2">
    <location>
        <begin position="3"/>
        <end position="241"/>
    </location>
</feature>
<dbReference type="InterPro" id="IPR001509">
    <property type="entry name" value="Epimerase_deHydtase"/>
</dbReference>
<dbReference type="Pfam" id="PF01370">
    <property type="entry name" value="Epimerase"/>
    <property type="match status" value="1"/>
</dbReference>
<evidence type="ECO:0000256" key="1">
    <source>
        <dbReference type="ARBA" id="ARBA00007637"/>
    </source>
</evidence>
<evidence type="ECO:0000313" key="4">
    <source>
        <dbReference type="Proteomes" id="UP000238442"/>
    </source>
</evidence>
<dbReference type="AlphaFoldDB" id="A0A2S0HXI1"/>
<dbReference type="Proteomes" id="UP000238442">
    <property type="component" value="Chromosome"/>
</dbReference>
<proteinExistence type="inferred from homology"/>
<dbReference type="RefSeq" id="WP_105216632.1">
    <property type="nucleotide sequence ID" value="NZ_CP027062.1"/>
</dbReference>
<comment type="similarity">
    <text evidence="1">Belongs to the NAD(P)-dependent epimerase/dehydratase family.</text>
</comment>
<gene>
    <name evidence="3" type="ORF">C5O00_09490</name>
</gene>
<dbReference type="Gene3D" id="3.40.50.720">
    <property type="entry name" value="NAD(P)-binding Rossmann-like Domain"/>
    <property type="match status" value="1"/>
</dbReference>
<accession>A0A2S0HXI1</accession>
<dbReference type="SUPFAM" id="SSF51735">
    <property type="entry name" value="NAD(P)-binding Rossmann-fold domains"/>
    <property type="match status" value="1"/>
</dbReference>
<reference evidence="3 4" key="1">
    <citation type="submission" date="2018-02" db="EMBL/GenBank/DDBJ databases">
        <title>Genomic analysis of the strain RR4-38 isolated from a seawater recirculating aquaculture system.</title>
        <authorList>
            <person name="Kim Y.-S."/>
            <person name="Jang Y.H."/>
            <person name="Kim K.-H."/>
        </authorList>
    </citation>
    <scope>NUCLEOTIDE SEQUENCE [LARGE SCALE GENOMIC DNA]</scope>
    <source>
        <strain evidence="3 4">RR4-38</strain>
    </source>
</reference>